<evidence type="ECO:0000313" key="3">
    <source>
        <dbReference type="Proteomes" id="UP001303160"/>
    </source>
</evidence>
<dbReference type="EMBL" id="MU863878">
    <property type="protein sequence ID" value="KAK4205029.1"/>
    <property type="molecule type" value="Genomic_DNA"/>
</dbReference>
<name>A0AAN7AZT2_9PEZI</name>
<organism evidence="2 3">
    <name type="scientific">Triangularia verruculosa</name>
    <dbReference type="NCBI Taxonomy" id="2587418"/>
    <lineage>
        <taxon>Eukaryota</taxon>
        <taxon>Fungi</taxon>
        <taxon>Dikarya</taxon>
        <taxon>Ascomycota</taxon>
        <taxon>Pezizomycotina</taxon>
        <taxon>Sordariomycetes</taxon>
        <taxon>Sordariomycetidae</taxon>
        <taxon>Sordariales</taxon>
        <taxon>Podosporaceae</taxon>
        <taxon>Triangularia</taxon>
    </lineage>
</organism>
<dbReference type="Proteomes" id="UP001303160">
    <property type="component" value="Unassembled WGS sequence"/>
</dbReference>
<comment type="caution">
    <text evidence="2">The sequence shown here is derived from an EMBL/GenBank/DDBJ whole genome shotgun (WGS) entry which is preliminary data.</text>
</comment>
<evidence type="ECO:0008006" key="4">
    <source>
        <dbReference type="Google" id="ProtNLM"/>
    </source>
</evidence>
<reference evidence="2" key="1">
    <citation type="journal article" date="2023" name="Mol. Phylogenet. Evol.">
        <title>Genome-scale phylogeny and comparative genomics of the fungal order Sordariales.</title>
        <authorList>
            <person name="Hensen N."/>
            <person name="Bonometti L."/>
            <person name="Westerberg I."/>
            <person name="Brannstrom I.O."/>
            <person name="Guillou S."/>
            <person name="Cros-Aarteil S."/>
            <person name="Calhoun S."/>
            <person name="Haridas S."/>
            <person name="Kuo A."/>
            <person name="Mondo S."/>
            <person name="Pangilinan J."/>
            <person name="Riley R."/>
            <person name="LaButti K."/>
            <person name="Andreopoulos B."/>
            <person name="Lipzen A."/>
            <person name="Chen C."/>
            <person name="Yan M."/>
            <person name="Daum C."/>
            <person name="Ng V."/>
            <person name="Clum A."/>
            <person name="Steindorff A."/>
            <person name="Ohm R.A."/>
            <person name="Martin F."/>
            <person name="Silar P."/>
            <person name="Natvig D.O."/>
            <person name="Lalanne C."/>
            <person name="Gautier V."/>
            <person name="Ament-Velasquez S.L."/>
            <person name="Kruys A."/>
            <person name="Hutchinson M.I."/>
            <person name="Powell A.J."/>
            <person name="Barry K."/>
            <person name="Miller A.N."/>
            <person name="Grigoriev I.V."/>
            <person name="Debuchy R."/>
            <person name="Gladieux P."/>
            <person name="Hiltunen Thoren M."/>
            <person name="Johannesson H."/>
        </authorList>
    </citation>
    <scope>NUCLEOTIDE SEQUENCE</scope>
    <source>
        <strain evidence="2">CBS 315.58</strain>
    </source>
</reference>
<evidence type="ECO:0000256" key="1">
    <source>
        <dbReference type="SAM" id="SignalP"/>
    </source>
</evidence>
<accession>A0AAN7AZT2</accession>
<keyword evidence="1" id="KW-0732">Signal</keyword>
<reference evidence="2" key="2">
    <citation type="submission" date="2023-05" db="EMBL/GenBank/DDBJ databases">
        <authorList>
            <consortium name="Lawrence Berkeley National Laboratory"/>
            <person name="Steindorff A."/>
            <person name="Hensen N."/>
            <person name="Bonometti L."/>
            <person name="Westerberg I."/>
            <person name="Brannstrom I.O."/>
            <person name="Guillou S."/>
            <person name="Cros-Aarteil S."/>
            <person name="Calhoun S."/>
            <person name="Haridas S."/>
            <person name="Kuo A."/>
            <person name="Mondo S."/>
            <person name="Pangilinan J."/>
            <person name="Riley R."/>
            <person name="Labutti K."/>
            <person name="Andreopoulos B."/>
            <person name="Lipzen A."/>
            <person name="Chen C."/>
            <person name="Yanf M."/>
            <person name="Daum C."/>
            <person name="Ng V."/>
            <person name="Clum A."/>
            <person name="Ohm R."/>
            <person name="Martin F."/>
            <person name="Silar P."/>
            <person name="Natvig D."/>
            <person name="Lalanne C."/>
            <person name="Gautier V."/>
            <person name="Ament-Velasquez S.L."/>
            <person name="Kruys A."/>
            <person name="Hutchinson M.I."/>
            <person name="Powell A.J."/>
            <person name="Barry K."/>
            <person name="Miller A.N."/>
            <person name="Grigoriev I.V."/>
            <person name="Debuchy R."/>
            <person name="Gladieux P."/>
            <person name="Thoren M.H."/>
            <person name="Johannesson H."/>
        </authorList>
    </citation>
    <scope>NUCLEOTIDE SEQUENCE</scope>
    <source>
        <strain evidence="2">CBS 315.58</strain>
    </source>
</reference>
<gene>
    <name evidence="2" type="ORF">QBC40DRAFT_271634</name>
</gene>
<feature type="chain" id="PRO_5042827202" description="Secreted protein" evidence="1">
    <location>
        <begin position="18"/>
        <end position="81"/>
    </location>
</feature>
<protein>
    <recommendedName>
        <fullName evidence="4">Secreted protein</fullName>
    </recommendedName>
</protein>
<dbReference type="AlphaFoldDB" id="A0AAN7AZT2"/>
<keyword evidence="3" id="KW-1185">Reference proteome</keyword>
<proteinExistence type="predicted"/>
<sequence length="81" mass="8720">MFRLVNIAFAISEVVIAQTHRTPSGRCSKTAAYGSIGPGLVRFGPLLPVLSVSWHSDGIVYTGWRDRMKLCKGLETDGLGG</sequence>
<feature type="signal peptide" evidence="1">
    <location>
        <begin position="1"/>
        <end position="17"/>
    </location>
</feature>
<evidence type="ECO:0000313" key="2">
    <source>
        <dbReference type="EMBL" id="KAK4205029.1"/>
    </source>
</evidence>